<dbReference type="Proteomes" id="UP001295684">
    <property type="component" value="Unassembled WGS sequence"/>
</dbReference>
<evidence type="ECO:0000313" key="2">
    <source>
        <dbReference type="Proteomes" id="UP001295684"/>
    </source>
</evidence>
<proteinExistence type="predicted"/>
<reference evidence="1" key="1">
    <citation type="submission" date="2023-07" db="EMBL/GenBank/DDBJ databases">
        <authorList>
            <consortium name="AG Swart"/>
            <person name="Singh M."/>
            <person name="Singh A."/>
            <person name="Seah K."/>
            <person name="Emmerich C."/>
        </authorList>
    </citation>
    <scope>NUCLEOTIDE SEQUENCE</scope>
    <source>
        <strain evidence="1">DP1</strain>
    </source>
</reference>
<name>A0AAD1X1A4_EUPCR</name>
<protein>
    <submittedName>
        <fullName evidence="1">Uncharacterized protein</fullName>
    </submittedName>
</protein>
<keyword evidence="2" id="KW-1185">Reference proteome</keyword>
<comment type="caution">
    <text evidence="1">The sequence shown here is derived from an EMBL/GenBank/DDBJ whole genome shotgun (WGS) entry which is preliminary data.</text>
</comment>
<accession>A0AAD1X1A4</accession>
<organism evidence="1 2">
    <name type="scientific">Euplotes crassus</name>
    <dbReference type="NCBI Taxonomy" id="5936"/>
    <lineage>
        <taxon>Eukaryota</taxon>
        <taxon>Sar</taxon>
        <taxon>Alveolata</taxon>
        <taxon>Ciliophora</taxon>
        <taxon>Intramacronucleata</taxon>
        <taxon>Spirotrichea</taxon>
        <taxon>Hypotrichia</taxon>
        <taxon>Euplotida</taxon>
        <taxon>Euplotidae</taxon>
        <taxon>Moneuplotes</taxon>
    </lineage>
</organism>
<evidence type="ECO:0000313" key="1">
    <source>
        <dbReference type="EMBL" id="CAI2359413.1"/>
    </source>
</evidence>
<gene>
    <name evidence="1" type="ORF">ECRASSUSDP1_LOCUS704</name>
</gene>
<dbReference type="EMBL" id="CAMPGE010000661">
    <property type="protein sequence ID" value="CAI2359413.1"/>
    <property type="molecule type" value="Genomic_DNA"/>
</dbReference>
<dbReference type="AlphaFoldDB" id="A0AAD1X1A4"/>
<sequence length="543" mass="62992">MFFLTHNILNKCKRIEKLSVLRFQKQKQFKIKPQKKESEVVHTENIPDDDLDENVFEISEEIAPEINAKKILNNLNISGTGRKRRHKPKIEALACVSVPQIIKQTDIPCFDYLIKSKNRHTRNSTHPVKGYDSDFINFKAVVQELRKYKPMREEIIPTNFSEHIKIQKTLKVSVEKSPGMFSLNKVIDTPSRENCATNSSFNEEDLDFNQVLNDRINNCTISQESTSEEHFDKPCPSLGLIRQITNKKSELLTCSKVIDYSDYSERYKTTRNKSSAKFNFQNAVENLTDKKAENPYKNIALEEFEKNIEALNENELTVEMQPSMPKYMIQSSKSTANLQSKNSKFDENDKTIDLRSKINHRIFRKDKEINRRTFKKSMTNTKSVSNLLSTDVKGNPYQLLIPQKCTTKPLSDKYREISCITSLNKILTHIDLNIMEAKGNVSIPVVDMISMLRRRQELQKLPKSVIEYLKEQIKLKRYRIDRKKCKYSFRPQNLIFEYLMQELKLSAAQCGGAKTSDAKKSRPSRVFGPKSIQFGCYKVNPLL</sequence>